<sequence length="672" mass="74950">MSYDPDESFQLTIPPELRCPITGDLMEEPIIAEDGHTYDKKNLAHYLETNKASPVTGEPFVGDVVQVLNTTRLKQIKWWRTLEAGAFDVKEVPLTLRRIGEQVRACKEGHKNGANELVYLEEELALIIENLQKLRRNQLKLATVRQSSRVADKLKEIEEAKESLLRQEAAVEDRLYQLHGAATLAQSQLTYQKMVLLSLELKGKKVKNKPLFRRGTPVLPKDEKKEAKEDKKQLKDFLKVTDTLEKELNALVAEDNAIGQKAVGIRAMKKTGTRRQVIDEVEELWEGESECGELPEDASDTRDGPTKNSELTSQMLQRQLSERSVGAMSSHSNGSDRSQRSTASSMRSWTTAHDLERLAFANQTDLEELQQDILGDFVPSARTRDEINVVLTTPDGRLASGADDACIYIWNPKTHRARPEKIKAHSKAVWALQVVMRKGVPCIASGSWDGGISLWTAKNGKHKATMTGHKDAVFRLAVLPEGELVSASWDATIRLWDPDTSACLAILEGHQGKVRALGVLPDGRIVSAGDDRVVRIWEGDGSRGGMRCGRMLFGHDKPVECLAVLLDGRLATGSQDHTLRIWDVDTGECMKLLHGHTDTIRTLQVLRDGFLASGSKDKSIRLWHVNSGTLVYSIEEAHAKDVVSMTLMPSGRLVSCGWDKALKVWNFPVRRE</sequence>
<dbReference type="Pfam" id="PF00400">
    <property type="entry name" value="WD40"/>
    <property type="match status" value="6"/>
</dbReference>
<evidence type="ECO:0000256" key="2">
    <source>
        <dbReference type="ARBA" id="ARBA00022574"/>
    </source>
</evidence>
<dbReference type="PANTHER" id="PTHR19849">
    <property type="entry name" value="PHOSPHOLIPASE A-2-ACTIVATING PROTEIN"/>
    <property type="match status" value="1"/>
</dbReference>
<dbReference type="InterPro" id="IPR036322">
    <property type="entry name" value="WD40_repeat_dom_sf"/>
</dbReference>
<dbReference type="KEGG" id="acan:ACA1_219040"/>
<dbReference type="SMART" id="SM00320">
    <property type="entry name" value="WD40"/>
    <property type="match status" value="7"/>
</dbReference>
<dbReference type="PROSITE" id="PS50082">
    <property type="entry name" value="WD_REPEATS_2"/>
    <property type="match status" value="5"/>
</dbReference>
<keyword evidence="2 4" id="KW-0853">WD repeat</keyword>
<dbReference type="SUPFAM" id="SSF50978">
    <property type="entry name" value="WD40 repeat-like"/>
    <property type="match status" value="1"/>
</dbReference>
<dbReference type="GO" id="GO:0005634">
    <property type="term" value="C:nucleus"/>
    <property type="evidence" value="ECO:0007669"/>
    <property type="project" value="TreeGrafter"/>
</dbReference>
<feature type="repeat" description="WD" evidence="4">
    <location>
        <begin position="507"/>
        <end position="538"/>
    </location>
</feature>
<dbReference type="PROSITE" id="PS00678">
    <property type="entry name" value="WD_REPEATS_1"/>
    <property type="match status" value="2"/>
</dbReference>
<dbReference type="SMART" id="SM00504">
    <property type="entry name" value="Ubox"/>
    <property type="match status" value="1"/>
</dbReference>
<feature type="coiled-coil region" evidence="5">
    <location>
        <begin position="117"/>
        <end position="174"/>
    </location>
</feature>
<feature type="repeat" description="WD" evidence="4">
    <location>
        <begin position="593"/>
        <end position="633"/>
    </location>
</feature>
<dbReference type="EMBL" id="KB008036">
    <property type="protein sequence ID" value="ELR15219.1"/>
    <property type="molecule type" value="Genomic_DNA"/>
</dbReference>
<dbReference type="Gene3D" id="2.130.10.10">
    <property type="entry name" value="YVTN repeat-like/Quinoprotein amine dehydrogenase"/>
    <property type="match status" value="2"/>
</dbReference>
<dbReference type="InterPro" id="IPR020472">
    <property type="entry name" value="WD40_PAC1"/>
</dbReference>
<dbReference type="STRING" id="1257118.L8GPX1"/>
<evidence type="ECO:0000256" key="6">
    <source>
        <dbReference type="SAM" id="MobiDB-lite"/>
    </source>
</evidence>
<evidence type="ECO:0000313" key="8">
    <source>
        <dbReference type="EMBL" id="ELR15219.1"/>
    </source>
</evidence>
<dbReference type="GO" id="GO:0043161">
    <property type="term" value="P:proteasome-mediated ubiquitin-dependent protein catabolic process"/>
    <property type="evidence" value="ECO:0007669"/>
    <property type="project" value="TreeGrafter"/>
</dbReference>
<dbReference type="CDD" id="cd00200">
    <property type="entry name" value="WD40"/>
    <property type="match status" value="1"/>
</dbReference>
<dbReference type="GO" id="GO:0004842">
    <property type="term" value="F:ubiquitin-protein transferase activity"/>
    <property type="evidence" value="ECO:0007669"/>
    <property type="project" value="InterPro"/>
</dbReference>
<dbReference type="AlphaFoldDB" id="L8GPX1"/>
<dbReference type="PROSITE" id="PS50294">
    <property type="entry name" value="WD_REPEATS_REGION"/>
    <property type="match status" value="5"/>
</dbReference>
<dbReference type="Pfam" id="PF04564">
    <property type="entry name" value="U-box"/>
    <property type="match status" value="1"/>
</dbReference>
<evidence type="ECO:0000313" key="9">
    <source>
        <dbReference type="Proteomes" id="UP000011083"/>
    </source>
</evidence>
<dbReference type="Gene3D" id="3.30.40.10">
    <property type="entry name" value="Zinc/RING finger domain, C3HC4 (zinc finger)"/>
    <property type="match status" value="1"/>
</dbReference>
<dbReference type="GO" id="GO:0010992">
    <property type="term" value="P:ubiquitin recycling"/>
    <property type="evidence" value="ECO:0007669"/>
    <property type="project" value="TreeGrafter"/>
</dbReference>
<keyword evidence="9" id="KW-1185">Reference proteome</keyword>
<evidence type="ECO:0000256" key="4">
    <source>
        <dbReference type="PROSITE-ProRule" id="PRU00221"/>
    </source>
</evidence>
<feature type="compositionally biased region" description="Acidic residues" evidence="6">
    <location>
        <begin position="286"/>
        <end position="298"/>
    </location>
</feature>
<feature type="domain" description="U-box" evidence="7">
    <location>
        <begin position="12"/>
        <end position="86"/>
    </location>
</feature>
<dbReference type="InterPro" id="IPR019775">
    <property type="entry name" value="WD40_repeat_CS"/>
</dbReference>
<feature type="repeat" description="WD" evidence="4">
    <location>
        <begin position="466"/>
        <end position="506"/>
    </location>
</feature>
<name>L8GPX1_ACACF</name>
<dbReference type="SUPFAM" id="SSF57850">
    <property type="entry name" value="RING/U-box"/>
    <property type="match status" value="1"/>
</dbReference>
<feature type="repeat" description="WD" evidence="4">
    <location>
        <begin position="552"/>
        <end position="592"/>
    </location>
</feature>
<feature type="compositionally biased region" description="Polar residues" evidence="6">
    <location>
        <begin position="327"/>
        <end position="348"/>
    </location>
</feature>
<dbReference type="OrthoDB" id="674604at2759"/>
<dbReference type="InterPro" id="IPR001680">
    <property type="entry name" value="WD40_rpt"/>
</dbReference>
<dbReference type="InterPro" id="IPR003613">
    <property type="entry name" value="Ubox_domain"/>
</dbReference>
<dbReference type="GO" id="GO:0005737">
    <property type="term" value="C:cytoplasm"/>
    <property type="evidence" value="ECO:0007669"/>
    <property type="project" value="TreeGrafter"/>
</dbReference>
<evidence type="ECO:0000256" key="1">
    <source>
        <dbReference type="ARBA" id="ARBA00022490"/>
    </source>
</evidence>
<evidence type="ECO:0000259" key="7">
    <source>
        <dbReference type="PROSITE" id="PS51698"/>
    </source>
</evidence>
<feature type="repeat" description="WD" evidence="4">
    <location>
        <begin position="635"/>
        <end position="672"/>
    </location>
</feature>
<feature type="region of interest" description="Disordered" evidence="6">
    <location>
        <begin position="286"/>
        <end position="348"/>
    </location>
</feature>
<dbReference type="CDD" id="cd16655">
    <property type="entry name" value="RING-Ubox_WDSUB1-like"/>
    <property type="match status" value="1"/>
</dbReference>
<dbReference type="GeneID" id="14915733"/>
<keyword evidence="3" id="KW-0677">Repeat</keyword>
<dbReference type="InterPro" id="IPR013083">
    <property type="entry name" value="Znf_RING/FYVE/PHD"/>
</dbReference>
<evidence type="ECO:0000256" key="3">
    <source>
        <dbReference type="ARBA" id="ARBA00022737"/>
    </source>
</evidence>
<keyword evidence="5" id="KW-0175">Coiled coil</keyword>
<reference evidence="8 9" key="1">
    <citation type="journal article" date="2013" name="Genome Biol.">
        <title>Genome of Acanthamoeba castellanii highlights extensive lateral gene transfer and early evolution of tyrosine kinase signaling.</title>
        <authorList>
            <person name="Clarke M."/>
            <person name="Lohan A.J."/>
            <person name="Liu B."/>
            <person name="Lagkouvardos I."/>
            <person name="Roy S."/>
            <person name="Zafar N."/>
            <person name="Bertelli C."/>
            <person name="Schilde C."/>
            <person name="Kianianmomeni A."/>
            <person name="Burglin T.R."/>
            <person name="Frech C."/>
            <person name="Turcotte B."/>
            <person name="Kopec K.O."/>
            <person name="Synnott J.M."/>
            <person name="Choo C."/>
            <person name="Paponov I."/>
            <person name="Finkler A."/>
            <person name="Soon Heng Tan C."/>
            <person name="Hutchins A.P."/>
            <person name="Weinmeier T."/>
            <person name="Rattei T."/>
            <person name="Chu J.S."/>
            <person name="Gimenez G."/>
            <person name="Irimia M."/>
            <person name="Rigden D.J."/>
            <person name="Fitzpatrick D.A."/>
            <person name="Lorenzo-Morales J."/>
            <person name="Bateman A."/>
            <person name="Chiu C.H."/>
            <person name="Tang P."/>
            <person name="Hegemann P."/>
            <person name="Fromm H."/>
            <person name="Raoult D."/>
            <person name="Greub G."/>
            <person name="Miranda-Saavedra D."/>
            <person name="Chen N."/>
            <person name="Nash P."/>
            <person name="Ginger M.L."/>
            <person name="Horn M."/>
            <person name="Schaap P."/>
            <person name="Caler L."/>
            <person name="Loftus B."/>
        </authorList>
    </citation>
    <scope>NUCLEOTIDE SEQUENCE [LARGE SCALE GENOMIC DNA]</scope>
    <source>
        <strain evidence="8 9">Neff</strain>
    </source>
</reference>
<dbReference type="OMA" id="WEGESEC"/>
<accession>L8GPX1</accession>
<protein>
    <submittedName>
        <fullName evidence="8">Ubox domain containing protein</fullName>
    </submittedName>
</protein>
<gene>
    <name evidence="8" type="ORF">ACA1_219040</name>
</gene>
<dbReference type="PANTHER" id="PTHR19849:SF0">
    <property type="entry name" value="PHOSPHOLIPASE A-2-ACTIVATING PROTEIN"/>
    <property type="match status" value="1"/>
</dbReference>
<dbReference type="GO" id="GO:0016567">
    <property type="term" value="P:protein ubiquitination"/>
    <property type="evidence" value="ECO:0007669"/>
    <property type="project" value="InterPro"/>
</dbReference>
<dbReference type="PROSITE" id="PS51698">
    <property type="entry name" value="U_BOX"/>
    <property type="match status" value="1"/>
</dbReference>
<organism evidence="8 9">
    <name type="scientific">Acanthamoeba castellanii (strain ATCC 30010 / Neff)</name>
    <dbReference type="NCBI Taxonomy" id="1257118"/>
    <lineage>
        <taxon>Eukaryota</taxon>
        <taxon>Amoebozoa</taxon>
        <taxon>Discosea</taxon>
        <taxon>Longamoebia</taxon>
        <taxon>Centramoebida</taxon>
        <taxon>Acanthamoebidae</taxon>
        <taxon>Acanthamoeba</taxon>
    </lineage>
</organism>
<dbReference type="GO" id="GO:0043130">
    <property type="term" value="F:ubiquitin binding"/>
    <property type="evidence" value="ECO:0007669"/>
    <property type="project" value="TreeGrafter"/>
</dbReference>
<dbReference type="VEuPathDB" id="AmoebaDB:ACA1_219040"/>
<dbReference type="RefSeq" id="XP_004337232.1">
    <property type="nucleotide sequence ID" value="XM_004337184.1"/>
</dbReference>
<evidence type="ECO:0000256" key="5">
    <source>
        <dbReference type="SAM" id="Coils"/>
    </source>
</evidence>
<dbReference type="Proteomes" id="UP000011083">
    <property type="component" value="Unassembled WGS sequence"/>
</dbReference>
<dbReference type="InterPro" id="IPR015943">
    <property type="entry name" value="WD40/YVTN_repeat-like_dom_sf"/>
</dbReference>
<keyword evidence="1" id="KW-0963">Cytoplasm</keyword>
<proteinExistence type="predicted"/>
<dbReference type="PRINTS" id="PR00320">
    <property type="entry name" value="GPROTEINBRPT"/>
</dbReference>
<feature type="compositionally biased region" description="Polar residues" evidence="6">
    <location>
        <begin position="306"/>
        <end position="319"/>
    </location>
</feature>